<evidence type="ECO:0000256" key="1">
    <source>
        <dbReference type="SAM" id="Phobius"/>
    </source>
</evidence>
<protein>
    <submittedName>
        <fullName evidence="2">Uncharacterized protein</fullName>
    </submittedName>
</protein>
<gene>
    <name evidence="2" type="ORF">B1B_12515</name>
</gene>
<dbReference type="AlphaFoldDB" id="T1B2F1"/>
<feature type="transmembrane region" description="Helical" evidence="1">
    <location>
        <begin position="6"/>
        <end position="27"/>
    </location>
</feature>
<sequence>MEYLMTYGWAILIIAVVLAALFELGVFNPMTFAPKASPGSCQVIRPEGAGTNNFIS</sequence>
<reference evidence="2" key="1">
    <citation type="submission" date="2013-08" db="EMBL/GenBank/DDBJ databases">
        <authorList>
            <person name="Mendez C."/>
            <person name="Richter M."/>
            <person name="Ferrer M."/>
            <person name="Sanchez J."/>
        </authorList>
    </citation>
    <scope>NUCLEOTIDE SEQUENCE</scope>
</reference>
<comment type="caution">
    <text evidence="2">The sequence shown here is derived from an EMBL/GenBank/DDBJ whole genome shotgun (WGS) entry which is preliminary data.</text>
</comment>
<name>T1B2F1_9ZZZZ</name>
<evidence type="ECO:0000313" key="2">
    <source>
        <dbReference type="EMBL" id="EQD47039.1"/>
    </source>
</evidence>
<keyword evidence="1" id="KW-0472">Membrane</keyword>
<keyword evidence="1" id="KW-1133">Transmembrane helix</keyword>
<accession>T1B2F1</accession>
<proteinExistence type="predicted"/>
<reference evidence="2" key="2">
    <citation type="journal article" date="2014" name="ISME J.">
        <title>Microbial stratification in low pH oxic and suboxic macroscopic growths along an acid mine drainage.</title>
        <authorList>
            <person name="Mendez-Garcia C."/>
            <person name="Mesa V."/>
            <person name="Sprenger R.R."/>
            <person name="Richter M."/>
            <person name="Diez M.S."/>
            <person name="Solano J."/>
            <person name="Bargiela R."/>
            <person name="Golyshina O.V."/>
            <person name="Manteca A."/>
            <person name="Ramos J.L."/>
            <person name="Gallego J.R."/>
            <person name="Llorente I."/>
            <person name="Martins Dos Santos V.A."/>
            <person name="Jensen O.N."/>
            <person name="Pelaez A.I."/>
            <person name="Sanchez J."/>
            <person name="Ferrer M."/>
        </authorList>
    </citation>
    <scope>NUCLEOTIDE SEQUENCE</scope>
</reference>
<feature type="non-terminal residue" evidence="2">
    <location>
        <position position="56"/>
    </location>
</feature>
<keyword evidence="1" id="KW-0812">Transmembrane</keyword>
<organism evidence="2">
    <name type="scientific">mine drainage metagenome</name>
    <dbReference type="NCBI Taxonomy" id="410659"/>
    <lineage>
        <taxon>unclassified sequences</taxon>
        <taxon>metagenomes</taxon>
        <taxon>ecological metagenomes</taxon>
    </lineage>
</organism>
<dbReference type="EMBL" id="AUZY01008200">
    <property type="protein sequence ID" value="EQD47039.1"/>
    <property type="molecule type" value="Genomic_DNA"/>
</dbReference>